<organism evidence="2 3">
    <name type="scientific">Streptomyces cinnabarinus</name>
    <dbReference type="NCBI Taxonomy" id="67287"/>
    <lineage>
        <taxon>Bacteria</taxon>
        <taxon>Bacillati</taxon>
        <taxon>Actinomycetota</taxon>
        <taxon>Actinomycetes</taxon>
        <taxon>Kitasatosporales</taxon>
        <taxon>Streptomycetaceae</taxon>
        <taxon>Streptomyces</taxon>
    </lineage>
</organism>
<evidence type="ECO:0000313" key="2">
    <source>
        <dbReference type="EMBL" id="WAZ26622.1"/>
    </source>
</evidence>
<name>A0ABY7KT92_9ACTN</name>
<dbReference type="Gene3D" id="1.10.12.10">
    <property type="entry name" value="Lyase 2-enoyl-coa Hydratase, Chain A, domain 2"/>
    <property type="match status" value="1"/>
</dbReference>
<keyword evidence="3" id="KW-1185">Reference proteome</keyword>
<gene>
    <name evidence="2" type="ORF">STRCI_008220</name>
</gene>
<dbReference type="Proteomes" id="UP001164439">
    <property type="component" value="Chromosome"/>
</dbReference>
<proteinExistence type="inferred from homology"/>
<sequence>MTGAPGELVLAEHRGPVLVLTFNRPAKLNAWTDELEDRYFALLDAAEDDPDVRAVVVTGAGRGFCAGANLQRLQAIGEISEVSEADRARRRPRDIPRTLRKPLIGAINGVAAGLGMVEALYCDLRFGSPSARFTTAFAQRGLIAEYGISWLLPRLVGRSRAADLLLSSRMVDAEEAFRIGLLDHLVHTGSVVDAAVAYAADLAGRCSPASMATIKSQLSNDADGTYADSVTRAESLMFQAFRGADVIEGVASHLEKRPPNFPSLPFRSSDVPV</sequence>
<dbReference type="Pfam" id="PF00378">
    <property type="entry name" value="ECH_1"/>
    <property type="match status" value="1"/>
</dbReference>
<protein>
    <submittedName>
        <fullName evidence="2">Enoyl-CoA hydratase-related protein</fullName>
    </submittedName>
</protein>
<dbReference type="SUPFAM" id="SSF52096">
    <property type="entry name" value="ClpP/crotonase"/>
    <property type="match status" value="1"/>
</dbReference>
<dbReference type="EMBL" id="CP114413">
    <property type="protein sequence ID" value="WAZ26622.1"/>
    <property type="molecule type" value="Genomic_DNA"/>
</dbReference>
<dbReference type="RefSeq" id="WP_269664108.1">
    <property type="nucleotide sequence ID" value="NZ_CP114413.1"/>
</dbReference>
<dbReference type="PANTHER" id="PTHR43802:SF1">
    <property type="entry name" value="IP11341P-RELATED"/>
    <property type="match status" value="1"/>
</dbReference>
<dbReference type="InterPro" id="IPR001753">
    <property type="entry name" value="Enoyl-CoA_hydra/iso"/>
</dbReference>
<accession>A0ABY7KT92</accession>
<evidence type="ECO:0000256" key="1">
    <source>
        <dbReference type="ARBA" id="ARBA00005254"/>
    </source>
</evidence>
<dbReference type="InterPro" id="IPR014748">
    <property type="entry name" value="Enoyl-CoA_hydra_C"/>
</dbReference>
<evidence type="ECO:0000313" key="3">
    <source>
        <dbReference type="Proteomes" id="UP001164439"/>
    </source>
</evidence>
<reference evidence="2" key="1">
    <citation type="submission" date="2022-12" db="EMBL/GenBank/DDBJ databases">
        <authorList>
            <person name="Ruckert C."/>
            <person name="Busche T."/>
            <person name="Kalinowski J."/>
            <person name="Wittmann C."/>
        </authorList>
    </citation>
    <scope>NUCLEOTIDE SEQUENCE</scope>
    <source>
        <strain evidence="2">DSM 40467</strain>
    </source>
</reference>
<dbReference type="InterPro" id="IPR029045">
    <property type="entry name" value="ClpP/crotonase-like_dom_sf"/>
</dbReference>
<dbReference type="Gene3D" id="3.90.226.10">
    <property type="entry name" value="2-enoyl-CoA Hydratase, Chain A, domain 1"/>
    <property type="match status" value="1"/>
</dbReference>
<dbReference type="CDD" id="cd06558">
    <property type="entry name" value="crotonase-like"/>
    <property type="match status" value="1"/>
</dbReference>
<comment type="similarity">
    <text evidence="1">Belongs to the enoyl-CoA hydratase/isomerase family.</text>
</comment>
<dbReference type="PANTHER" id="PTHR43802">
    <property type="entry name" value="ENOYL-COA HYDRATASE"/>
    <property type="match status" value="1"/>
</dbReference>